<dbReference type="AlphaFoldDB" id="A0A1W1GZ67"/>
<accession>A0A1W1GZ67</accession>
<protein>
    <recommendedName>
        <fullName evidence="3">SmpA / OmlA family protein</fullName>
    </recommendedName>
</protein>
<proteinExistence type="predicted"/>
<dbReference type="EMBL" id="FWEU01000003">
    <property type="protein sequence ID" value="SLM24659.1"/>
    <property type="molecule type" value="Genomic_DNA"/>
</dbReference>
<organism evidence="1 2">
    <name type="scientific">Stenotrophomonas indicatrix</name>
    <dbReference type="NCBI Taxonomy" id="2045451"/>
    <lineage>
        <taxon>Bacteria</taxon>
        <taxon>Pseudomonadati</taxon>
        <taxon>Pseudomonadota</taxon>
        <taxon>Gammaproteobacteria</taxon>
        <taxon>Lysobacterales</taxon>
        <taxon>Lysobacteraceae</taxon>
        <taxon>Stenotrophomonas</taxon>
    </lineage>
</organism>
<name>A0A1W1GZ67_9GAMM</name>
<gene>
    <name evidence="1" type="ORF">SAMN04488690_2383</name>
</gene>
<evidence type="ECO:0008006" key="3">
    <source>
        <dbReference type="Google" id="ProtNLM"/>
    </source>
</evidence>
<sequence>MKNLAWLLAMAAVFYVGGCSATSILAERGIASLQPGDRREAVIDALGAPDVTEPRGQRFSRYASTPCSGTCVERLWYENPFLPHIEAWSVELDGTGHVVRTSHWASP</sequence>
<reference evidence="2" key="1">
    <citation type="submission" date="2016-10" db="EMBL/GenBank/DDBJ databases">
        <authorList>
            <person name="Varghese N."/>
        </authorList>
    </citation>
    <scope>NUCLEOTIDE SEQUENCE [LARGE SCALE GENOMIC DNA]</scope>
    <source>
        <strain evidence="2">92MFCol6.1</strain>
    </source>
</reference>
<evidence type="ECO:0000313" key="1">
    <source>
        <dbReference type="EMBL" id="SLM24659.1"/>
    </source>
</evidence>
<evidence type="ECO:0000313" key="2">
    <source>
        <dbReference type="Proteomes" id="UP000191133"/>
    </source>
</evidence>
<dbReference type="RefSeq" id="WP_080149642.1">
    <property type="nucleotide sequence ID" value="NZ_DAIMWD010000152.1"/>
</dbReference>
<dbReference type="Proteomes" id="UP000191133">
    <property type="component" value="Unassembled WGS sequence"/>
</dbReference>